<evidence type="ECO:0000313" key="1">
    <source>
        <dbReference type="EMBL" id="QGX93654.1"/>
    </source>
</evidence>
<dbReference type="RefSeq" id="WP_157687895.1">
    <property type="nucleotide sequence ID" value="NZ_CP034345.1"/>
</dbReference>
<protein>
    <recommendedName>
        <fullName evidence="3">DUF1102 domain-containing protein</fullName>
    </recommendedName>
</protein>
<dbReference type="KEGG" id="hra:EI982_02020"/>
<evidence type="ECO:0008006" key="3">
    <source>
        <dbReference type="Google" id="ProtNLM"/>
    </source>
</evidence>
<dbReference type="Proteomes" id="UP000428325">
    <property type="component" value="Chromosome"/>
</dbReference>
<dbReference type="AlphaFoldDB" id="A0A6B9F5P2"/>
<name>A0A6B9F5P2_9EURY</name>
<proteinExistence type="predicted"/>
<sequence length="174" mass="17665">MNRRQLLAIIGAIGGTGAVVNGTGAFTTVQANRDVSVSVTDDALAYLAIDDTGNANDEYVSESGGGEFGIDLTGSNTTSGGGSGVNTDAVTVIEDLFEVRNQGTQDVDVSVTPLTFVDTNSGNTLIVLVVPDTNFPTVNLSPGNAETYSLVVDVYPGGTNTSVDDTITVSGVAP</sequence>
<dbReference type="GeneID" id="43368280"/>
<reference evidence="1 2" key="1">
    <citation type="submission" date="2018-12" db="EMBL/GenBank/DDBJ databases">
        <title>Complete genome sequence of Haloplanus rallus MBLA0036.</title>
        <authorList>
            <person name="Nam Y.-d."/>
            <person name="Kang J."/>
            <person name="Chung W.-H."/>
            <person name="Park Y.S."/>
        </authorList>
    </citation>
    <scope>NUCLEOTIDE SEQUENCE [LARGE SCALE GENOMIC DNA]</scope>
    <source>
        <strain evidence="1 2">MBLA0036</strain>
    </source>
</reference>
<accession>A0A6B9F5P2</accession>
<dbReference type="EMBL" id="CP034345">
    <property type="protein sequence ID" value="QGX93654.1"/>
    <property type="molecule type" value="Genomic_DNA"/>
</dbReference>
<dbReference type="OrthoDB" id="269319at2157"/>
<keyword evidence="2" id="KW-1185">Reference proteome</keyword>
<gene>
    <name evidence="1" type="ORF">EI982_02020</name>
</gene>
<evidence type="ECO:0000313" key="2">
    <source>
        <dbReference type="Proteomes" id="UP000428325"/>
    </source>
</evidence>
<organism evidence="1 2">
    <name type="scientific">Haloplanus rallus</name>
    <dbReference type="NCBI Taxonomy" id="1816183"/>
    <lineage>
        <taxon>Archaea</taxon>
        <taxon>Methanobacteriati</taxon>
        <taxon>Methanobacteriota</taxon>
        <taxon>Stenosarchaea group</taxon>
        <taxon>Halobacteria</taxon>
        <taxon>Halobacteriales</taxon>
        <taxon>Haloferacaceae</taxon>
        <taxon>Haloplanus</taxon>
    </lineage>
</organism>